<protein>
    <submittedName>
        <fullName evidence="1">(northern house mosquito) hypothetical protein</fullName>
    </submittedName>
</protein>
<proteinExistence type="predicted"/>
<organism evidence="1">
    <name type="scientific">Culex pipiens</name>
    <name type="common">House mosquito</name>
    <dbReference type="NCBI Taxonomy" id="7175"/>
    <lineage>
        <taxon>Eukaryota</taxon>
        <taxon>Metazoa</taxon>
        <taxon>Ecdysozoa</taxon>
        <taxon>Arthropoda</taxon>
        <taxon>Hexapoda</taxon>
        <taxon>Insecta</taxon>
        <taxon>Pterygota</taxon>
        <taxon>Neoptera</taxon>
        <taxon>Endopterygota</taxon>
        <taxon>Diptera</taxon>
        <taxon>Nematocera</taxon>
        <taxon>Culicoidea</taxon>
        <taxon>Culicidae</taxon>
        <taxon>Culicinae</taxon>
        <taxon>Culicini</taxon>
        <taxon>Culex</taxon>
        <taxon>Culex</taxon>
    </lineage>
</organism>
<accession>A0A8D8NK83</accession>
<reference evidence="1" key="1">
    <citation type="submission" date="2021-05" db="EMBL/GenBank/DDBJ databases">
        <authorList>
            <person name="Alioto T."/>
            <person name="Alioto T."/>
            <person name="Gomez Garrido J."/>
        </authorList>
    </citation>
    <scope>NUCLEOTIDE SEQUENCE</scope>
</reference>
<dbReference type="EMBL" id="HBUE01279394">
    <property type="protein sequence ID" value="CAG6568239.1"/>
    <property type="molecule type" value="Transcribed_RNA"/>
</dbReference>
<dbReference type="EMBL" id="HBUE01173935">
    <property type="protein sequence ID" value="CAG6516740.1"/>
    <property type="molecule type" value="Transcribed_RNA"/>
</dbReference>
<dbReference type="AlphaFoldDB" id="A0A8D8NK83"/>
<sequence>MLTSASLMPYRSQGDLSLNVPNASPFSSGAIPNFQSILPTSGSDDCTSRLKFQSESASVLKLPPMLANFPPRSMFALKLVDTSSVVYSYVNDPSSPSPKGLIASAIFFGISFTIVASPSTLNTSSFL</sequence>
<evidence type="ECO:0000313" key="1">
    <source>
        <dbReference type="EMBL" id="CAG6568239.1"/>
    </source>
</evidence>
<name>A0A8D8NK83_CULPI</name>